<dbReference type="EMBL" id="CP020100">
    <property type="protein sequence ID" value="AQZ94287.1"/>
    <property type="molecule type" value="Genomic_DNA"/>
</dbReference>
<evidence type="ECO:0000256" key="1">
    <source>
        <dbReference type="SAM" id="SignalP"/>
    </source>
</evidence>
<gene>
    <name evidence="3" type="ORF">BVH74_05760</name>
</gene>
<feature type="domain" description="Transglycosylase SLT" evidence="2">
    <location>
        <begin position="19"/>
        <end position="201"/>
    </location>
</feature>
<dbReference type="KEGG" id="ppha:BVH74_05760"/>
<dbReference type="AlphaFoldDB" id="A0A1V0B2Y6"/>
<evidence type="ECO:0000259" key="2">
    <source>
        <dbReference type="Pfam" id="PF19489"/>
    </source>
</evidence>
<dbReference type="CDD" id="cd00442">
    <property type="entry name" value="Lyz-like"/>
    <property type="match status" value="1"/>
</dbReference>
<evidence type="ECO:0000313" key="3">
    <source>
        <dbReference type="EMBL" id="AQZ94287.1"/>
    </source>
</evidence>
<proteinExistence type="predicted"/>
<dbReference type="Pfam" id="PF19489">
    <property type="entry name" value="SLT_4"/>
    <property type="match status" value="1"/>
</dbReference>
<organism evidence="3 4">
    <name type="scientific">Halopseudomonas phragmitis</name>
    <dbReference type="NCBI Taxonomy" id="1931241"/>
    <lineage>
        <taxon>Bacteria</taxon>
        <taxon>Pseudomonadati</taxon>
        <taxon>Pseudomonadota</taxon>
        <taxon>Gammaproteobacteria</taxon>
        <taxon>Pseudomonadales</taxon>
        <taxon>Pseudomonadaceae</taxon>
        <taxon>Halopseudomonas</taxon>
    </lineage>
</organism>
<keyword evidence="1" id="KW-0732">Signal</keyword>
<name>A0A1V0B2Y6_9GAMM</name>
<sequence>MPRFTPTARRPAAGKLISLLVLAALLAGCASKAVPTRQENICHIFADQRGWHYHALQMEKTWGVPVHVPMAMMYQESSFRHNARPPRRTILGFIPAGRPSDALGYSQALSSTWNDYRQETGNRRASRTNFADSIDFMGWYINKTHSINRISKWDAQHQYLNYHEGWGGYRRGTHRNKAWLQGVARRVDTRSNSYHQQYQGCQRNLSRSRFR</sequence>
<dbReference type="Gene3D" id="1.10.530.10">
    <property type="match status" value="1"/>
</dbReference>
<dbReference type="PROSITE" id="PS51257">
    <property type="entry name" value="PROKAR_LIPOPROTEIN"/>
    <property type="match status" value="1"/>
</dbReference>
<reference evidence="3 4" key="1">
    <citation type="submission" date="2017-03" db="EMBL/GenBank/DDBJ databases">
        <title>Complete genome sequence of the novel DNRA strain Pseudomonas sp. S-6-2 isolated from Chinese polluted river sediment. Journal of Biotechnology.</title>
        <authorList>
            <person name="Li J."/>
            <person name="Xiang F."/>
            <person name="Wang L."/>
            <person name="Xi L."/>
            <person name="Liu J."/>
        </authorList>
    </citation>
    <scope>NUCLEOTIDE SEQUENCE [LARGE SCALE GENOMIC DNA]</scope>
    <source>
        <strain evidence="3 4">S-6-2</strain>
    </source>
</reference>
<evidence type="ECO:0000313" key="4">
    <source>
        <dbReference type="Proteomes" id="UP000243488"/>
    </source>
</evidence>
<accession>A0A1V0B2Y6</accession>
<keyword evidence="4" id="KW-1185">Reference proteome</keyword>
<feature type="signal peptide" evidence="1">
    <location>
        <begin position="1"/>
        <end position="23"/>
    </location>
</feature>
<dbReference type="SUPFAM" id="SSF53955">
    <property type="entry name" value="Lysozyme-like"/>
    <property type="match status" value="1"/>
</dbReference>
<dbReference type="InterPro" id="IPR023346">
    <property type="entry name" value="Lysozyme-like_dom_sf"/>
</dbReference>
<feature type="chain" id="PRO_5010727412" description="Transglycosylase SLT domain-containing protein" evidence="1">
    <location>
        <begin position="24"/>
        <end position="211"/>
    </location>
</feature>
<protein>
    <recommendedName>
        <fullName evidence="2">Transglycosylase SLT domain-containing protein</fullName>
    </recommendedName>
</protein>
<dbReference type="Proteomes" id="UP000243488">
    <property type="component" value="Chromosome"/>
</dbReference>
<dbReference type="InterPro" id="IPR045795">
    <property type="entry name" value="SLT_4"/>
</dbReference>